<dbReference type="KEGG" id="cput:CONPUDRAFT_155813"/>
<protein>
    <submittedName>
        <fullName evidence="2">Uncharacterized protein</fullName>
    </submittedName>
</protein>
<organism evidence="2 3">
    <name type="scientific">Coniophora puteana (strain RWD-64-598)</name>
    <name type="common">Brown rot fungus</name>
    <dbReference type="NCBI Taxonomy" id="741705"/>
    <lineage>
        <taxon>Eukaryota</taxon>
        <taxon>Fungi</taxon>
        <taxon>Dikarya</taxon>
        <taxon>Basidiomycota</taxon>
        <taxon>Agaricomycotina</taxon>
        <taxon>Agaricomycetes</taxon>
        <taxon>Agaricomycetidae</taxon>
        <taxon>Boletales</taxon>
        <taxon>Coniophorineae</taxon>
        <taxon>Coniophoraceae</taxon>
        <taxon>Coniophora</taxon>
    </lineage>
</organism>
<evidence type="ECO:0000313" key="3">
    <source>
        <dbReference type="Proteomes" id="UP000053558"/>
    </source>
</evidence>
<accession>A0A5M3MIT7</accession>
<name>A0A5M3MIT7_CONPW</name>
<dbReference type="GeneID" id="19203507"/>
<sequence length="80" mass="8422">MKYNHHDSSPIICFVAPVLKHSPPLSFMKPSVPNQPHQAGVNQSTSSPSDGAGAPVSNAASNRLVPILDAHDNAYVDGFS</sequence>
<proteinExistence type="predicted"/>
<dbReference type="RefSeq" id="XP_007770834.1">
    <property type="nucleotide sequence ID" value="XM_007772644.1"/>
</dbReference>
<dbReference type="EMBL" id="JH711581">
    <property type="protein sequence ID" value="EIW79132.1"/>
    <property type="molecule type" value="Genomic_DNA"/>
</dbReference>
<keyword evidence="3" id="KW-1185">Reference proteome</keyword>
<reference evidence="3" key="1">
    <citation type="journal article" date="2012" name="Science">
        <title>The Paleozoic origin of enzymatic lignin decomposition reconstructed from 31 fungal genomes.</title>
        <authorList>
            <person name="Floudas D."/>
            <person name="Binder M."/>
            <person name="Riley R."/>
            <person name="Barry K."/>
            <person name="Blanchette R.A."/>
            <person name="Henrissat B."/>
            <person name="Martinez A.T."/>
            <person name="Otillar R."/>
            <person name="Spatafora J.W."/>
            <person name="Yadav J.S."/>
            <person name="Aerts A."/>
            <person name="Benoit I."/>
            <person name="Boyd A."/>
            <person name="Carlson A."/>
            <person name="Copeland A."/>
            <person name="Coutinho P.M."/>
            <person name="de Vries R.P."/>
            <person name="Ferreira P."/>
            <person name="Findley K."/>
            <person name="Foster B."/>
            <person name="Gaskell J."/>
            <person name="Glotzer D."/>
            <person name="Gorecki P."/>
            <person name="Heitman J."/>
            <person name="Hesse C."/>
            <person name="Hori C."/>
            <person name="Igarashi K."/>
            <person name="Jurgens J.A."/>
            <person name="Kallen N."/>
            <person name="Kersten P."/>
            <person name="Kohler A."/>
            <person name="Kuees U."/>
            <person name="Kumar T.K.A."/>
            <person name="Kuo A."/>
            <person name="LaButti K."/>
            <person name="Larrondo L.F."/>
            <person name="Lindquist E."/>
            <person name="Ling A."/>
            <person name="Lombard V."/>
            <person name="Lucas S."/>
            <person name="Lundell T."/>
            <person name="Martin R."/>
            <person name="McLaughlin D.J."/>
            <person name="Morgenstern I."/>
            <person name="Morin E."/>
            <person name="Murat C."/>
            <person name="Nagy L.G."/>
            <person name="Nolan M."/>
            <person name="Ohm R.A."/>
            <person name="Patyshakuliyeva A."/>
            <person name="Rokas A."/>
            <person name="Ruiz-Duenas F.J."/>
            <person name="Sabat G."/>
            <person name="Salamov A."/>
            <person name="Samejima M."/>
            <person name="Schmutz J."/>
            <person name="Slot J.C."/>
            <person name="St John F."/>
            <person name="Stenlid J."/>
            <person name="Sun H."/>
            <person name="Sun S."/>
            <person name="Syed K."/>
            <person name="Tsang A."/>
            <person name="Wiebenga A."/>
            <person name="Young D."/>
            <person name="Pisabarro A."/>
            <person name="Eastwood D.C."/>
            <person name="Martin F."/>
            <person name="Cullen D."/>
            <person name="Grigoriev I.V."/>
            <person name="Hibbett D.S."/>
        </authorList>
    </citation>
    <scope>NUCLEOTIDE SEQUENCE [LARGE SCALE GENOMIC DNA]</scope>
    <source>
        <strain evidence="3">RWD-64-598 SS2</strain>
    </source>
</reference>
<gene>
    <name evidence="2" type="ORF">CONPUDRAFT_155813</name>
</gene>
<comment type="caution">
    <text evidence="2">The sequence shown here is derived from an EMBL/GenBank/DDBJ whole genome shotgun (WGS) entry which is preliminary data.</text>
</comment>
<dbReference type="AlphaFoldDB" id="A0A5M3MIT7"/>
<feature type="compositionally biased region" description="Polar residues" evidence="1">
    <location>
        <begin position="32"/>
        <end position="49"/>
    </location>
</feature>
<evidence type="ECO:0000313" key="2">
    <source>
        <dbReference type="EMBL" id="EIW79132.1"/>
    </source>
</evidence>
<feature type="region of interest" description="Disordered" evidence="1">
    <location>
        <begin position="25"/>
        <end position="63"/>
    </location>
</feature>
<dbReference type="Proteomes" id="UP000053558">
    <property type="component" value="Unassembled WGS sequence"/>
</dbReference>
<evidence type="ECO:0000256" key="1">
    <source>
        <dbReference type="SAM" id="MobiDB-lite"/>
    </source>
</evidence>